<organism evidence="2">
    <name type="scientific">Chromera velia CCMP2878</name>
    <dbReference type="NCBI Taxonomy" id="1169474"/>
    <lineage>
        <taxon>Eukaryota</taxon>
        <taxon>Sar</taxon>
        <taxon>Alveolata</taxon>
        <taxon>Colpodellida</taxon>
        <taxon>Chromeraceae</taxon>
        <taxon>Chromera</taxon>
    </lineage>
</organism>
<dbReference type="AlphaFoldDB" id="A0A0G4FBW7"/>
<proteinExistence type="predicted"/>
<accession>A0A0G4FBW7</accession>
<name>A0A0G4FBW7_9ALVE</name>
<dbReference type="EMBL" id="CDMZ01000265">
    <property type="protein sequence ID" value="CEM10515.1"/>
    <property type="molecule type" value="Genomic_DNA"/>
</dbReference>
<evidence type="ECO:0000256" key="1">
    <source>
        <dbReference type="SAM" id="MobiDB-lite"/>
    </source>
</evidence>
<dbReference type="Gene3D" id="4.10.60.10">
    <property type="entry name" value="Zinc finger, CCHC-type"/>
    <property type="match status" value="1"/>
</dbReference>
<reference evidence="2" key="1">
    <citation type="submission" date="2014-11" db="EMBL/GenBank/DDBJ databases">
        <authorList>
            <person name="Otto D Thomas"/>
            <person name="Naeem Raeece"/>
        </authorList>
    </citation>
    <scope>NUCLEOTIDE SEQUENCE</scope>
</reference>
<feature type="region of interest" description="Disordered" evidence="1">
    <location>
        <begin position="1"/>
        <end position="32"/>
    </location>
</feature>
<evidence type="ECO:0000313" key="2">
    <source>
        <dbReference type="EMBL" id="CEM10515.1"/>
    </source>
</evidence>
<gene>
    <name evidence="2" type="ORF">Cvel_16223</name>
</gene>
<protein>
    <recommendedName>
        <fullName evidence="3">CCHC-type domain-containing protein</fullName>
    </recommendedName>
</protein>
<sequence length="86" mass="9793">MAGVADHRRRRGLQGGTKSKSRPNRFPADKVEEDNEKRCYHCNQTQPYECLVKPDDKCNKCGKKNHWSAACRKAKARRTSTLLTCG</sequence>
<evidence type="ECO:0008006" key="3">
    <source>
        <dbReference type="Google" id="ProtNLM"/>
    </source>
</evidence>
<dbReference type="VEuPathDB" id="CryptoDB:Cvel_16223"/>